<evidence type="ECO:0000256" key="1">
    <source>
        <dbReference type="ARBA" id="ARBA00004168"/>
    </source>
</evidence>
<sequence>MKRKISFIIVAGAILFQSLNVIPLTTWAIEGEESTGNEETASTTQNLILHSNGRVTTYPREIGALISVPARPGKEGHTFVGWFEEPTGGNPWNFYAPMPATDLNLYAQFRINSYTATLISEERTATQKVVYQETVNEPTKPKKEGYTFTGWYDAETGGNKWDFATDKMPGDNMTLYAQFRANAFPVNFTTEGTATTQIVDYPGVIKEPTAPTKVGYKFMGWYDAETGGNKWDFQSPMQANEVTLYAQFSLASYTATLNADGTTTTQTTDYEGLLEEPTAPTKDGYTFTGWYDAKTGGKKWDFQTDKMPAKDLILYAQFSKNAESAVEKPAQPIIGAIAPSNAPSNTTSNTPANTIADPAKKNQLSNKLPLTGNQENILYLLGGLLLIGGALRIFKKTSAK</sequence>
<dbReference type="PROSITE" id="PS50847">
    <property type="entry name" value="GRAM_POS_ANCHORING"/>
    <property type="match status" value="1"/>
</dbReference>
<keyword evidence="2" id="KW-0134">Cell wall</keyword>
<dbReference type="NCBIfam" id="TIGR02543">
    <property type="entry name" value="List_Bact_rpt"/>
    <property type="match status" value="4"/>
</dbReference>
<evidence type="ECO:0000313" key="10">
    <source>
        <dbReference type="Proteomes" id="UP001267344"/>
    </source>
</evidence>
<dbReference type="InterPro" id="IPR042229">
    <property type="entry name" value="Listeria/Bacterioides_rpt_sf"/>
</dbReference>
<dbReference type="Pfam" id="PF09479">
    <property type="entry name" value="Flg_new"/>
    <property type="match status" value="4"/>
</dbReference>
<feature type="transmembrane region" description="Helical" evidence="7">
    <location>
        <begin position="377"/>
        <end position="394"/>
    </location>
</feature>
<gene>
    <name evidence="9" type="ORF">QJV39_13470</name>
</gene>
<evidence type="ECO:0000256" key="5">
    <source>
        <dbReference type="ARBA" id="ARBA00023088"/>
    </source>
</evidence>
<feature type="domain" description="Gram-positive cocci surface proteins LPxTG" evidence="8">
    <location>
        <begin position="368"/>
        <end position="400"/>
    </location>
</feature>
<evidence type="ECO:0000256" key="3">
    <source>
        <dbReference type="ARBA" id="ARBA00022525"/>
    </source>
</evidence>
<keyword evidence="7" id="KW-0812">Transmembrane</keyword>
<evidence type="ECO:0000256" key="4">
    <source>
        <dbReference type="ARBA" id="ARBA00022729"/>
    </source>
</evidence>
<feature type="region of interest" description="Disordered" evidence="6">
    <location>
        <begin position="338"/>
        <end position="360"/>
    </location>
</feature>
<keyword evidence="3" id="KW-0964">Secreted</keyword>
<organism evidence="9 10">
    <name type="scientific">Listeria swaminathanii</name>
    <dbReference type="NCBI Taxonomy" id="2713501"/>
    <lineage>
        <taxon>Bacteria</taxon>
        <taxon>Bacillati</taxon>
        <taxon>Bacillota</taxon>
        <taxon>Bacilli</taxon>
        <taxon>Bacillales</taxon>
        <taxon>Listeriaceae</taxon>
        <taxon>Listeria</taxon>
    </lineage>
</organism>
<feature type="compositionally biased region" description="Low complexity" evidence="6">
    <location>
        <begin position="338"/>
        <end position="354"/>
    </location>
</feature>
<dbReference type="InterPro" id="IPR013378">
    <property type="entry name" value="InlB-like_B-rpt"/>
</dbReference>
<keyword evidence="7" id="KW-0472">Membrane</keyword>
<reference evidence="9 10" key="1">
    <citation type="submission" date="2023-05" db="EMBL/GenBank/DDBJ databases">
        <title>A Combination of Whole Genome Sequencing and Metagenomics Reveals Diversity of Listeria spp. in Soil Collected from the Nantahala National Forest.</title>
        <authorList>
            <person name="Wang J."/>
            <person name="Schamp C.N."/>
            <person name="Hudson L.K."/>
            <person name="Chaggar H.K."/>
            <person name="Bryan D.W."/>
            <person name="Radosevich M."/>
            <person name="Denes T.G."/>
        </authorList>
    </citation>
    <scope>NUCLEOTIDE SEQUENCE [LARGE SCALE GENOMIC DNA]</scope>
    <source>
        <strain evidence="9 10">UTK S2-0009</strain>
    </source>
</reference>
<dbReference type="Gene3D" id="2.60.40.4270">
    <property type="entry name" value="Listeria-Bacteroides repeat domain"/>
    <property type="match status" value="4"/>
</dbReference>
<keyword evidence="4" id="KW-0732">Signal</keyword>
<comment type="subcellular location">
    <subcellularLocation>
        <location evidence="1">Secreted</location>
        <location evidence="1">Cell wall</location>
        <topology evidence="1">Peptidoglycan-anchor</topology>
    </subcellularLocation>
</comment>
<dbReference type="Proteomes" id="UP001267344">
    <property type="component" value="Unassembled WGS sequence"/>
</dbReference>
<keyword evidence="5" id="KW-0572">Peptidoglycan-anchor</keyword>
<protein>
    <submittedName>
        <fullName evidence="9">InlB B-repeat-containing protein</fullName>
    </submittedName>
</protein>
<evidence type="ECO:0000256" key="7">
    <source>
        <dbReference type="SAM" id="Phobius"/>
    </source>
</evidence>
<proteinExistence type="predicted"/>
<keyword evidence="7" id="KW-1133">Transmembrane helix</keyword>
<accession>A0ABU2II64</accession>
<name>A0ABU2II64_9LIST</name>
<evidence type="ECO:0000259" key="8">
    <source>
        <dbReference type="PROSITE" id="PS50847"/>
    </source>
</evidence>
<dbReference type="NCBIfam" id="TIGR01167">
    <property type="entry name" value="LPXTG_anchor"/>
    <property type="match status" value="1"/>
</dbReference>
<dbReference type="InterPro" id="IPR019931">
    <property type="entry name" value="LPXTG_anchor"/>
</dbReference>
<dbReference type="EMBL" id="JASBAG010000004">
    <property type="protein sequence ID" value="MDT0097718.1"/>
    <property type="molecule type" value="Genomic_DNA"/>
</dbReference>
<evidence type="ECO:0000313" key="9">
    <source>
        <dbReference type="EMBL" id="MDT0097718.1"/>
    </source>
</evidence>
<evidence type="ECO:0000256" key="2">
    <source>
        <dbReference type="ARBA" id="ARBA00022512"/>
    </source>
</evidence>
<dbReference type="Pfam" id="PF00746">
    <property type="entry name" value="Gram_pos_anchor"/>
    <property type="match status" value="1"/>
</dbReference>
<comment type="caution">
    <text evidence="9">The sequence shown here is derived from an EMBL/GenBank/DDBJ whole genome shotgun (WGS) entry which is preliminary data.</text>
</comment>
<evidence type="ECO:0000256" key="6">
    <source>
        <dbReference type="SAM" id="MobiDB-lite"/>
    </source>
</evidence>
<keyword evidence="10" id="KW-1185">Reference proteome</keyword>